<dbReference type="CDD" id="cd00293">
    <property type="entry name" value="USP-like"/>
    <property type="match status" value="1"/>
</dbReference>
<gene>
    <name evidence="3" type="ORF">CVV68_12340</name>
</gene>
<evidence type="ECO:0000313" key="3">
    <source>
        <dbReference type="EMBL" id="PYI66879.1"/>
    </source>
</evidence>
<feature type="domain" description="UspA" evidence="2">
    <location>
        <begin position="2"/>
        <end position="137"/>
    </location>
</feature>
<dbReference type="SUPFAM" id="SSF52402">
    <property type="entry name" value="Adenine nucleotide alpha hydrolases-like"/>
    <property type="match status" value="2"/>
</dbReference>
<evidence type="ECO:0000256" key="1">
    <source>
        <dbReference type="ARBA" id="ARBA00008791"/>
    </source>
</evidence>
<dbReference type="EMBL" id="QJVD01000012">
    <property type="protein sequence ID" value="PYI66879.1"/>
    <property type="molecule type" value="Genomic_DNA"/>
</dbReference>
<reference evidence="3 4" key="1">
    <citation type="submission" date="2018-05" db="EMBL/GenBank/DDBJ databases">
        <title>Genetic diversity of glacier-inhabiting Cryobacterium bacteria in China and description of Cryobacterium mengkeensis sp. nov. and Arthrobacter glacialis sp. nov.</title>
        <authorList>
            <person name="Liu Q."/>
            <person name="Xin Y.-H."/>
        </authorList>
    </citation>
    <scope>NUCLEOTIDE SEQUENCE [LARGE SCALE GENOMIC DNA]</scope>
    <source>
        <strain evidence="3 4">LI2</strain>
    </source>
</reference>
<comment type="caution">
    <text evidence="3">The sequence shown here is derived from an EMBL/GenBank/DDBJ whole genome shotgun (WGS) entry which is preliminary data.</text>
</comment>
<proteinExistence type="inferred from homology"/>
<feature type="domain" description="UspA" evidence="2">
    <location>
        <begin position="156"/>
        <end position="281"/>
    </location>
</feature>
<dbReference type="AlphaFoldDB" id="A0A2V5L664"/>
<dbReference type="PANTHER" id="PTHR46268:SF6">
    <property type="entry name" value="UNIVERSAL STRESS PROTEIN UP12"/>
    <property type="match status" value="1"/>
</dbReference>
<keyword evidence="4" id="KW-1185">Reference proteome</keyword>
<dbReference type="InterPro" id="IPR006016">
    <property type="entry name" value="UspA"/>
</dbReference>
<accession>A0A2V5L664</accession>
<sequence length="310" mass="32386">MRFVVGYTANARGGDAVNLAVALARSQGASLDLVMVLPEDSPYNGAYPPESGFESILAGQLAAWLDEGLALVPADVPAKAHIRRGESEAEALISAAVELDAAMLVIGASSTGPFKRFSIGSVAGALLHASTVPVVLAPTGYSRTKPITRLTCALGTRAGAEDVLRTGIAMARRRPLPLRLVSLVALGADDAGATVDDARNHLSAVAQASRGVDPASLDKLDIDVVVGRGRTIEDAVDRLNWKAGELLLIGSSRLAHNKSIFLGATANRILRALPVPMIVVPRNHEFQSDELFHTTQVPVVDAAGPTEVSK</sequence>
<protein>
    <submittedName>
        <fullName evidence="3">Universal stress protein UspA</fullName>
    </submittedName>
</protein>
<name>A0A2V5L664_9MICC</name>
<comment type="similarity">
    <text evidence="1">Belongs to the universal stress protein A family.</text>
</comment>
<dbReference type="InterPro" id="IPR014729">
    <property type="entry name" value="Rossmann-like_a/b/a_fold"/>
</dbReference>
<dbReference type="OrthoDB" id="5242641at2"/>
<dbReference type="PANTHER" id="PTHR46268">
    <property type="entry name" value="STRESS RESPONSE PROTEIN NHAX"/>
    <property type="match status" value="1"/>
</dbReference>
<dbReference type="Gene3D" id="3.40.50.620">
    <property type="entry name" value="HUPs"/>
    <property type="match status" value="2"/>
</dbReference>
<dbReference type="Pfam" id="PF00582">
    <property type="entry name" value="Usp"/>
    <property type="match status" value="2"/>
</dbReference>
<dbReference type="Proteomes" id="UP000247832">
    <property type="component" value="Unassembled WGS sequence"/>
</dbReference>
<evidence type="ECO:0000259" key="2">
    <source>
        <dbReference type="Pfam" id="PF00582"/>
    </source>
</evidence>
<organism evidence="3 4">
    <name type="scientific">Arthrobacter livingstonensis</name>
    <dbReference type="NCBI Taxonomy" id="670078"/>
    <lineage>
        <taxon>Bacteria</taxon>
        <taxon>Bacillati</taxon>
        <taxon>Actinomycetota</taxon>
        <taxon>Actinomycetes</taxon>
        <taxon>Micrococcales</taxon>
        <taxon>Micrococcaceae</taxon>
        <taxon>Arthrobacter</taxon>
    </lineage>
</organism>
<evidence type="ECO:0000313" key="4">
    <source>
        <dbReference type="Proteomes" id="UP000247832"/>
    </source>
</evidence>
<dbReference type="RefSeq" id="WP_110501310.1">
    <property type="nucleotide sequence ID" value="NZ_QJVD01000012.1"/>
</dbReference>